<name>A0A2C9XSB5_9ENTE</name>
<feature type="transmembrane region" description="Helical" evidence="1">
    <location>
        <begin position="37"/>
        <end position="57"/>
    </location>
</feature>
<protein>
    <submittedName>
        <fullName evidence="2">Uncharacterized protein</fullName>
    </submittedName>
</protein>
<comment type="caution">
    <text evidence="2">The sequence shown here is derived from an EMBL/GenBank/DDBJ whole genome shotgun (WGS) entry which is preliminary data.</text>
</comment>
<dbReference type="AlphaFoldDB" id="A0A2C9XSB5"/>
<keyword evidence="1" id="KW-0472">Membrane</keyword>
<feature type="transmembrane region" description="Helical" evidence="1">
    <location>
        <begin position="7"/>
        <end position="25"/>
    </location>
</feature>
<keyword evidence="1" id="KW-1133">Transmembrane helix</keyword>
<keyword evidence="3" id="KW-1185">Reference proteome</keyword>
<reference evidence="2 3" key="1">
    <citation type="submission" date="2017-05" db="EMBL/GenBank/DDBJ databases">
        <title>The Genome Sequence of Enterococcus sp. 10A9_DIV0425.</title>
        <authorList>
            <consortium name="The Broad Institute Genomics Platform"/>
            <consortium name="The Broad Institute Genomic Center for Infectious Diseases"/>
            <person name="Earl A."/>
            <person name="Manson A."/>
            <person name="Schwartman J."/>
            <person name="Gilmore M."/>
            <person name="Abouelleil A."/>
            <person name="Cao P."/>
            <person name="Chapman S."/>
            <person name="Cusick C."/>
            <person name="Shea T."/>
            <person name="Young S."/>
            <person name="Neafsey D."/>
            <person name="Nusbaum C."/>
            <person name="Birren B."/>
        </authorList>
    </citation>
    <scope>NUCLEOTIDE SEQUENCE [LARGE SCALE GENOMIC DNA]</scope>
    <source>
        <strain evidence="2 3">10A9_DIV0425</strain>
    </source>
</reference>
<evidence type="ECO:0000256" key="1">
    <source>
        <dbReference type="SAM" id="Phobius"/>
    </source>
</evidence>
<dbReference type="EMBL" id="NGMO01000001">
    <property type="protein sequence ID" value="OTP12306.1"/>
    <property type="molecule type" value="Genomic_DNA"/>
</dbReference>
<organism evidence="2 3">
    <name type="scientific">Candidatus Enterococcus wittei</name>
    <dbReference type="NCBI Taxonomy" id="1987383"/>
    <lineage>
        <taxon>Bacteria</taxon>
        <taxon>Bacillati</taxon>
        <taxon>Bacillota</taxon>
        <taxon>Bacilli</taxon>
        <taxon>Lactobacillales</taxon>
        <taxon>Enterococcaceae</taxon>
        <taxon>Enterococcus</taxon>
    </lineage>
</organism>
<evidence type="ECO:0000313" key="3">
    <source>
        <dbReference type="Proteomes" id="UP000194933"/>
    </source>
</evidence>
<keyword evidence="1" id="KW-0812">Transmembrane</keyword>
<dbReference type="Proteomes" id="UP000194933">
    <property type="component" value="Unassembled WGS sequence"/>
</dbReference>
<proteinExistence type="predicted"/>
<accession>A0A2C9XSB5</accession>
<gene>
    <name evidence="2" type="ORF">A5844_000538</name>
</gene>
<evidence type="ECO:0000313" key="2">
    <source>
        <dbReference type="EMBL" id="OTP12306.1"/>
    </source>
</evidence>
<dbReference type="STRING" id="1987383.A5844_000538"/>
<sequence>MINYLVFIYLIFDQLYVILASILRLDSTSTQDLSAYVYLKVFLAVFSSGIIIMKILLDKKISLKTLYSLLSLIHI</sequence>